<feature type="compositionally biased region" description="Basic and acidic residues" evidence="1">
    <location>
        <begin position="60"/>
        <end position="80"/>
    </location>
</feature>
<evidence type="ECO:0000313" key="3">
    <source>
        <dbReference type="Proteomes" id="UP000270094"/>
    </source>
</evidence>
<feature type="compositionally biased region" description="Basic and acidic residues" evidence="1">
    <location>
        <begin position="36"/>
        <end position="53"/>
    </location>
</feature>
<proteinExistence type="predicted"/>
<reference evidence="2 3" key="1">
    <citation type="submission" date="2018-11" db="EMBL/GenBank/DDBJ databases">
        <authorList>
            <consortium name="Pathogen Informatics"/>
        </authorList>
    </citation>
    <scope>NUCLEOTIDE SEQUENCE [LARGE SCALE GENOMIC DNA]</scope>
</reference>
<dbReference type="OrthoDB" id="5976685at2759"/>
<dbReference type="Proteomes" id="UP000270094">
    <property type="component" value="Unassembled WGS sequence"/>
</dbReference>
<evidence type="ECO:0000313" key="2">
    <source>
        <dbReference type="EMBL" id="VDM83846.1"/>
    </source>
</evidence>
<gene>
    <name evidence="2" type="ORF">SVUK_LOCUS18844</name>
</gene>
<keyword evidence="3" id="KW-1185">Reference proteome</keyword>
<feature type="region of interest" description="Disordered" evidence="1">
    <location>
        <begin position="36"/>
        <end position="123"/>
    </location>
</feature>
<organism evidence="2 3">
    <name type="scientific">Strongylus vulgaris</name>
    <name type="common">Blood worm</name>
    <dbReference type="NCBI Taxonomy" id="40348"/>
    <lineage>
        <taxon>Eukaryota</taxon>
        <taxon>Metazoa</taxon>
        <taxon>Ecdysozoa</taxon>
        <taxon>Nematoda</taxon>
        <taxon>Chromadorea</taxon>
        <taxon>Rhabditida</taxon>
        <taxon>Rhabditina</taxon>
        <taxon>Rhabditomorpha</taxon>
        <taxon>Strongyloidea</taxon>
        <taxon>Strongylidae</taxon>
        <taxon>Strongylus</taxon>
    </lineage>
</organism>
<accession>A0A3P7JK37</accession>
<name>A0A3P7JK37_STRVU</name>
<sequence length="222" mass="25201">MEVNHGRELTRGYRKEDVGRIVQAIRKGYETLMHDERGVSVEQETTRSRDKVARTNARPTTEKSQQDSSTDERDRTDKVAHKYPIRGTEPTEMTAMNTEIHENKWRTGKKNGHTGSQKKADRGLKSSGGLLMCVFCKESGSTVRMHVSATGRVVILDYEGECHRCLDRHTDSCSKPTLFAVKTVDEKLHTIIMPAAAPHRTKYRLRQPVGSLRTELRNVEPN</sequence>
<dbReference type="EMBL" id="UYYB01125776">
    <property type="protein sequence ID" value="VDM83846.1"/>
    <property type="molecule type" value="Genomic_DNA"/>
</dbReference>
<dbReference type="AlphaFoldDB" id="A0A3P7JK37"/>
<evidence type="ECO:0000256" key="1">
    <source>
        <dbReference type="SAM" id="MobiDB-lite"/>
    </source>
</evidence>
<protein>
    <submittedName>
        <fullName evidence="2">Uncharacterized protein</fullName>
    </submittedName>
</protein>